<evidence type="ECO:0000256" key="1">
    <source>
        <dbReference type="ARBA" id="ARBA00005049"/>
    </source>
</evidence>
<dbReference type="SUPFAM" id="SSF52733">
    <property type="entry name" value="Nicotinate mononucleotide:5,6-dimethylbenzimidazole phosphoribosyltransferase (CobT)"/>
    <property type="match status" value="1"/>
</dbReference>
<dbReference type="Proteomes" id="UP000018890">
    <property type="component" value="Unassembled WGS sequence"/>
</dbReference>
<evidence type="ECO:0000256" key="7">
    <source>
        <dbReference type="ARBA" id="ARBA00022679"/>
    </source>
</evidence>
<dbReference type="UniPathway" id="UPA00061">
    <property type="reaction ID" value="UER00516"/>
</dbReference>
<evidence type="ECO:0000256" key="6">
    <source>
        <dbReference type="ARBA" id="ARBA00022676"/>
    </source>
</evidence>
<sequence length="99" mass="11005">MKQYNIPKRNKEIGKQVKQYIDTLTKPIGSLGRLEELAIELAEMKNENFPSVEQPGILVFAADHGVTAQGVSAYPQEVTEQMVHNFLTEGAAINVFSSR</sequence>
<evidence type="ECO:0000313" key="10">
    <source>
        <dbReference type="EMBL" id="GAE24648.1"/>
    </source>
</evidence>
<dbReference type="PANTHER" id="PTHR43463:SF1">
    <property type="entry name" value="NICOTINATE-NUCLEOTIDE--DIMETHYLBENZIMIDAZOLE PHOSPHORIBOSYLTRANSFERASE"/>
    <property type="match status" value="1"/>
</dbReference>
<dbReference type="InterPro" id="IPR036087">
    <property type="entry name" value="Nict_dMeBzImd_PRibTrfase_sf"/>
</dbReference>
<dbReference type="EMBL" id="BAUT01000003">
    <property type="protein sequence ID" value="GAE24648.1"/>
    <property type="molecule type" value="Genomic_DNA"/>
</dbReference>
<comment type="caution">
    <text evidence="10">The sequence shown here is derived from an EMBL/GenBank/DDBJ whole genome shotgun (WGS) entry which is preliminary data.</text>
</comment>
<organism evidence="10 11">
    <name type="scientific">Halalkalibacter wakoensis JCM 9140</name>
    <dbReference type="NCBI Taxonomy" id="1236970"/>
    <lineage>
        <taxon>Bacteria</taxon>
        <taxon>Bacillati</taxon>
        <taxon>Bacillota</taxon>
        <taxon>Bacilli</taxon>
        <taxon>Bacillales</taxon>
        <taxon>Bacillaceae</taxon>
        <taxon>Halalkalibacter</taxon>
    </lineage>
</organism>
<dbReference type="InterPro" id="IPR003200">
    <property type="entry name" value="Nict_dMeBzImd_PRibTrfase"/>
</dbReference>
<comment type="similarity">
    <text evidence="2">Belongs to the CobT family.</text>
</comment>
<protein>
    <recommendedName>
        <fullName evidence="4">Nicotinate-nucleotide--dimethylbenzimidazole phosphoribosyltransferase</fullName>
        <ecNumber evidence="3">2.4.2.21</ecNumber>
    </recommendedName>
    <alternativeName>
        <fullName evidence="8">N(1)-alpha-phosphoribosyltransferase</fullName>
    </alternativeName>
</protein>
<accession>W4PYU0</accession>
<name>W4PYU0_9BACI</name>
<dbReference type="Gene3D" id="1.10.1610.10">
    <property type="match status" value="1"/>
</dbReference>
<dbReference type="EC" id="2.4.2.21" evidence="3"/>
<dbReference type="STRING" id="1236970.JCM9140_591"/>
<evidence type="ECO:0000256" key="2">
    <source>
        <dbReference type="ARBA" id="ARBA00007110"/>
    </source>
</evidence>
<evidence type="ECO:0000256" key="5">
    <source>
        <dbReference type="ARBA" id="ARBA00022573"/>
    </source>
</evidence>
<keyword evidence="6 10" id="KW-0328">Glycosyltransferase</keyword>
<keyword evidence="5" id="KW-0169">Cobalamin biosynthesis</keyword>
<comment type="catalytic activity">
    <reaction evidence="9">
        <text>5,6-dimethylbenzimidazole + nicotinate beta-D-ribonucleotide = alpha-ribazole 5'-phosphate + nicotinate + H(+)</text>
        <dbReference type="Rhea" id="RHEA:11196"/>
        <dbReference type="ChEBI" id="CHEBI:15378"/>
        <dbReference type="ChEBI" id="CHEBI:15890"/>
        <dbReference type="ChEBI" id="CHEBI:32544"/>
        <dbReference type="ChEBI" id="CHEBI:57502"/>
        <dbReference type="ChEBI" id="CHEBI:57918"/>
        <dbReference type="EC" id="2.4.2.21"/>
    </reaction>
</comment>
<evidence type="ECO:0000256" key="3">
    <source>
        <dbReference type="ARBA" id="ARBA00011991"/>
    </source>
</evidence>
<gene>
    <name evidence="10" type="ORF">JCM9140_591</name>
</gene>
<dbReference type="AlphaFoldDB" id="W4PYU0"/>
<proteinExistence type="inferred from homology"/>
<keyword evidence="11" id="KW-1185">Reference proteome</keyword>
<evidence type="ECO:0000313" key="11">
    <source>
        <dbReference type="Proteomes" id="UP000018890"/>
    </source>
</evidence>
<reference evidence="10" key="1">
    <citation type="journal article" date="2014" name="Genome Announc.">
        <title>Draft Genome Sequences of Three Alkaliphilic Bacillus Strains, Bacillus wakoensis JCM 9140T, Bacillus akibai JCM 9157T, and Bacillus hemicellulosilyticus JCM 9152T.</title>
        <authorList>
            <person name="Yuki M."/>
            <person name="Oshima K."/>
            <person name="Suda W."/>
            <person name="Oshida Y."/>
            <person name="Kitamura K."/>
            <person name="Iida T."/>
            <person name="Hattori M."/>
            <person name="Ohkuma M."/>
        </authorList>
    </citation>
    <scope>NUCLEOTIDE SEQUENCE [LARGE SCALE GENOMIC DNA]</scope>
    <source>
        <strain evidence="10">JCM 9140</strain>
    </source>
</reference>
<dbReference type="GO" id="GO:0009236">
    <property type="term" value="P:cobalamin biosynthetic process"/>
    <property type="evidence" value="ECO:0007669"/>
    <property type="project" value="UniProtKB-KW"/>
</dbReference>
<evidence type="ECO:0000256" key="9">
    <source>
        <dbReference type="ARBA" id="ARBA00047340"/>
    </source>
</evidence>
<evidence type="ECO:0000256" key="4">
    <source>
        <dbReference type="ARBA" id="ARBA00015486"/>
    </source>
</evidence>
<comment type="pathway">
    <text evidence="1">Nucleoside biosynthesis; alpha-ribazole biosynthesis; alpha-ribazole from 5,6-dimethylbenzimidazole: step 1/2.</text>
</comment>
<dbReference type="Gene3D" id="3.40.50.10210">
    <property type="match status" value="1"/>
</dbReference>
<dbReference type="InterPro" id="IPR023195">
    <property type="entry name" value="Nict_dMeBzImd_PRibTrfase_N"/>
</dbReference>
<evidence type="ECO:0000256" key="8">
    <source>
        <dbReference type="ARBA" id="ARBA00030686"/>
    </source>
</evidence>
<dbReference type="Pfam" id="PF02277">
    <property type="entry name" value="DBI_PRT"/>
    <property type="match status" value="1"/>
</dbReference>
<dbReference type="PANTHER" id="PTHR43463">
    <property type="entry name" value="NICOTINATE-NUCLEOTIDE--DIMETHYLBENZIMIDAZOLE PHOSPHORIBOSYLTRANSFERASE"/>
    <property type="match status" value="1"/>
</dbReference>
<keyword evidence="7 10" id="KW-0808">Transferase</keyword>
<dbReference type="GO" id="GO:0008939">
    <property type="term" value="F:nicotinate-nucleotide-dimethylbenzimidazole phosphoribosyltransferase activity"/>
    <property type="evidence" value="ECO:0007669"/>
    <property type="project" value="UniProtKB-EC"/>
</dbReference>